<dbReference type="InterPro" id="IPR009291">
    <property type="entry name" value="Vps62"/>
</dbReference>
<dbReference type="PANTHER" id="PTHR48173:SF2">
    <property type="entry name" value="VACUOLAR PROTEIN SORTING-ASSOCIATED PROTEIN 62"/>
    <property type="match status" value="1"/>
</dbReference>
<dbReference type="AlphaFoldDB" id="A0A2R6PWE1"/>
<dbReference type="Pfam" id="PF06101">
    <property type="entry name" value="Vps62"/>
    <property type="match status" value="1"/>
</dbReference>
<dbReference type="InParanoid" id="A0A2R6PWE1"/>
<accession>A0A2R6PWE1</accession>
<dbReference type="PANTHER" id="PTHR48173">
    <property type="entry name" value="GNK2-HOMOLOGOUS DOMAIN-CONTAINING PROTEIN"/>
    <property type="match status" value="1"/>
</dbReference>
<reference evidence="1 2" key="1">
    <citation type="submission" date="2017-07" db="EMBL/GenBank/DDBJ databases">
        <title>An improved, manually edited Actinidia chinensis var. chinensis (kiwifruit) genome highlights the challenges associated with draft genomes and gene prediction in plants.</title>
        <authorList>
            <person name="Pilkington S."/>
            <person name="Crowhurst R."/>
            <person name="Hilario E."/>
            <person name="Nardozza S."/>
            <person name="Fraser L."/>
            <person name="Peng Y."/>
            <person name="Gunaseelan K."/>
            <person name="Simpson R."/>
            <person name="Tahir J."/>
            <person name="Deroles S."/>
            <person name="Templeton K."/>
            <person name="Luo Z."/>
            <person name="Davy M."/>
            <person name="Cheng C."/>
            <person name="Mcneilage M."/>
            <person name="Scaglione D."/>
            <person name="Liu Y."/>
            <person name="Zhang Q."/>
            <person name="Datson P."/>
            <person name="De Silva N."/>
            <person name="Gardiner S."/>
            <person name="Bassett H."/>
            <person name="Chagne D."/>
            <person name="Mccallum J."/>
            <person name="Dzierzon H."/>
            <person name="Deng C."/>
            <person name="Wang Y.-Y."/>
            <person name="Barron N."/>
            <person name="Manako K."/>
            <person name="Bowen J."/>
            <person name="Foster T."/>
            <person name="Erridge Z."/>
            <person name="Tiffin H."/>
            <person name="Waite C."/>
            <person name="Davies K."/>
            <person name="Grierson E."/>
            <person name="Laing W."/>
            <person name="Kirk R."/>
            <person name="Chen X."/>
            <person name="Wood M."/>
            <person name="Montefiori M."/>
            <person name="Brummell D."/>
            <person name="Schwinn K."/>
            <person name="Catanach A."/>
            <person name="Fullerton C."/>
            <person name="Li D."/>
            <person name="Meiyalaghan S."/>
            <person name="Nieuwenhuizen N."/>
            <person name="Read N."/>
            <person name="Prakash R."/>
            <person name="Hunter D."/>
            <person name="Zhang H."/>
            <person name="Mckenzie M."/>
            <person name="Knabel M."/>
            <person name="Harris A."/>
            <person name="Allan A."/>
            <person name="Chen A."/>
            <person name="Janssen B."/>
            <person name="Plunkett B."/>
            <person name="Dwamena C."/>
            <person name="Voogd C."/>
            <person name="Leif D."/>
            <person name="Lafferty D."/>
            <person name="Souleyre E."/>
            <person name="Varkonyi-Gasic E."/>
            <person name="Gambi F."/>
            <person name="Hanley J."/>
            <person name="Yao J.-L."/>
            <person name="Cheung J."/>
            <person name="David K."/>
            <person name="Warren B."/>
            <person name="Marsh K."/>
            <person name="Snowden K."/>
            <person name="Lin-Wang K."/>
            <person name="Brian L."/>
            <person name="Martinez-Sanchez M."/>
            <person name="Wang M."/>
            <person name="Ileperuma N."/>
            <person name="Macnee N."/>
            <person name="Campin R."/>
            <person name="Mcatee P."/>
            <person name="Drummond R."/>
            <person name="Espley R."/>
            <person name="Ireland H."/>
            <person name="Wu R."/>
            <person name="Atkinson R."/>
            <person name="Karunairetnam S."/>
            <person name="Bulley S."/>
            <person name="Chunkath S."/>
            <person name="Hanley Z."/>
            <person name="Storey R."/>
            <person name="Thrimawithana A."/>
            <person name="Thomson S."/>
            <person name="David C."/>
            <person name="Testolin R."/>
        </authorList>
    </citation>
    <scope>NUCLEOTIDE SEQUENCE [LARGE SCALE GENOMIC DNA]</scope>
    <source>
        <strain evidence="2">cv. Red5</strain>
        <tissue evidence="1">Young leaf</tissue>
    </source>
</reference>
<dbReference type="EMBL" id="NKQK01000022">
    <property type="protein sequence ID" value="PSR98096.1"/>
    <property type="molecule type" value="Genomic_DNA"/>
</dbReference>
<dbReference type="Proteomes" id="UP000241394">
    <property type="component" value="Chromosome LG22"/>
</dbReference>
<evidence type="ECO:0000313" key="1">
    <source>
        <dbReference type="EMBL" id="PSR98096.1"/>
    </source>
</evidence>
<dbReference type="STRING" id="1590841.A0A2R6PWE1"/>
<dbReference type="OrthoDB" id="188042at2759"/>
<dbReference type="Gramene" id="PSR98096">
    <property type="protein sequence ID" value="PSR98096"/>
    <property type="gene ID" value="CEY00_Acc24688"/>
</dbReference>
<gene>
    <name evidence="1" type="ORF">CEY00_Acc24688</name>
</gene>
<dbReference type="OMA" id="GMRNDTA"/>
<keyword evidence="2" id="KW-1185">Reference proteome</keyword>
<sequence>MNIEMGKIGEHVADWEHFTLRLSNFTGELWNVYFSEHSGGEWLDTCNLEFIDWNKPIVYSSKHGHASFPHPGSYIQGSSKLGIGMRNDTARSKYYIDSSTRYQIIAAEYLGVGVVTEPDWLQYMREWGPTIVDDVRSELDKIISHFPIFLRFSAETLFELFPTEIYGEEGLTGPKEKDNWIGDERS</sequence>
<name>A0A2R6PWE1_ACTCC</name>
<evidence type="ECO:0000313" key="2">
    <source>
        <dbReference type="Proteomes" id="UP000241394"/>
    </source>
</evidence>
<comment type="caution">
    <text evidence="1">The sequence shown here is derived from an EMBL/GenBank/DDBJ whole genome shotgun (WGS) entry which is preliminary data.</text>
</comment>
<organism evidence="1 2">
    <name type="scientific">Actinidia chinensis var. chinensis</name>
    <name type="common">Chinese soft-hair kiwi</name>
    <dbReference type="NCBI Taxonomy" id="1590841"/>
    <lineage>
        <taxon>Eukaryota</taxon>
        <taxon>Viridiplantae</taxon>
        <taxon>Streptophyta</taxon>
        <taxon>Embryophyta</taxon>
        <taxon>Tracheophyta</taxon>
        <taxon>Spermatophyta</taxon>
        <taxon>Magnoliopsida</taxon>
        <taxon>eudicotyledons</taxon>
        <taxon>Gunneridae</taxon>
        <taxon>Pentapetalae</taxon>
        <taxon>asterids</taxon>
        <taxon>Ericales</taxon>
        <taxon>Actinidiaceae</taxon>
        <taxon>Actinidia</taxon>
    </lineage>
</organism>
<reference evidence="2" key="2">
    <citation type="journal article" date="2018" name="BMC Genomics">
        <title>A manually annotated Actinidia chinensis var. chinensis (kiwifruit) genome highlights the challenges associated with draft genomes and gene prediction in plants.</title>
        <authorList>
            <person name="Pilkington S.M."/>
            <person name="Crowhurst R."/>
            <person name="Hilario E."/>
            <person name="Nardozza S."/>
            <person name="Fraser L."/>
            <person name="Peng Y."/>
            <person name="Gunaseelan K."/>
            <person name="Simpson R."/>
            <person name="Tahir J."/>
            <person name="Deroles S.C."/>
            <person name="Templeton K."/>
            <person name="Luo Z."/>
            <person name="Davy M."/>
            <person name="Cheng C."/>
            <person name="McNeilage M."/>
            <person name="Scaglione D."/>
            <person name="Liu Y."/>
            <person name="Zhang Q."/>
            <person name="Datson P."/>
            <person name="De Silva N."/>
            <person name="Gardiner S.E."/>
            <person name="Bassett H."/>
            <person name="Chagne D."/>
            <person name="McCallum J."/>
            <person name="Dzierzon H."/>
            <person name="Deng C."/>
            <person name="Wang Y.Y."/>
            <person name="Barron L."/>
            <person name="Manako K."/>
            <person name="Bowen J."/>
            <person name="Foster T.M."/>
            <person name="Erridge Z.A."/>
            <person name="Tiffin H."/>
            <person name="Waite C.N."/>
            <person name="Davies K.M."/>
            <person name="Grierson E.P."/>
            <person name="Laing W.A."/>
            <person name="Kirk R."/>
            <person name="Chen X."/>
            <person name="Wood M."/>
            <person name="Montefiori M."/>
            <person name="Brummell D.A."/>
            <person name="Schwinn K.E."/>
            <person name="Catanach A."/>
            <person name="Fullerton C."/>
            <person name="Li D."/>
            <person name="Meiyalaghan S."/>
            <person name="Nieuwenhuizen N."/>
            <person name="Read N."/>
            <person name="Prakash R."/>
            <person name="Hunter D."/>
            <person name="Zhang H."/>
            <person name="McKenzie M."/>
            <person name="Knabel M."/>
            <person name="Harris A."/>
            <person name="Allan A.C."/>
            <person name="Gleave A."/>
            <person name="Chen A."/>
            <person name="Janssen B.J."/>
            <person name="Plunkett B."/>
            <person name="Ampomah-Dwamena C."/>
            <person name="Voogd C."/>
            <person name="Leif D."/>
            <person name="Lafferty D."/>
            <person name="Souleyre E.J.F."/>
            <person name="Varkonyi-Gasic E."/>
            <person name="Gambi F."/>
            <person name="Hanley J."/>
            <person name="Yao J.L."/>
            <person name="Cheung J."/>
            <person name="David K.M."/>
            <person name="Warren B."/>
            <person name="Marsh K."/>
            <person name="Snowden K.C."/>
            <person name="Lin-Wang K."/>
            <person name="Brian L."/>
            <person name="Martinez-Sanchez M."/>
            <person name="Wang M."/>
            <person name="Ileperuma N."/>
            <person name="Macnee N."/>
            <person name="Campin R."/>
            <person name="McAtee P."/>
            <person name="Drummond R.S.M."/>
            <person name="Espley R.V."/>
            <person name="Ireland H.S."/>
            <person name="Wu R."/>
            <person name="Atkinson R.G."/>
            <person name="Karunairetnam S."/>
            <person name="Bulley S."/>
            <person name="Chunkath S."/>
            <person name="Hanley Z."/>
            <person name="Storey R."/>
            <person name="Thrimawithana A.H."/>
            <person name="Thomson S."/>
            <person name="David C."/>
            <person name="Testolin R."/>
            <person name="Huang H."/>
            <person name="Hellens R.P."/>
            <person name="Schaffer R.J."/>
        </authorList>
    </citation>
    <scope>NUCLEOTIDE SEQUENCE [LARGE SCALE GENOMIC DNA]</scope>
    <source>
        <strain evidence="2">cv. Red5</strain>
    </source>
</reference>
<protein>
    <submittedName>
        <fullName evidence="1">Vacuolar protein sorting-associated protein</fullName>
    </submittedName>
</protein>
<proteinExistence type="predicted"/>